<comment type="cofactor">
    <cofactor evidence="1">
        <name>[4Fe-4S] cluster</name>
        <dbReference type="ChEBI" id="CHEBI:49883"/>
    </cofactor>
</comment>
<comment type="caution">
    <text evidence="7">The sequence shown here is derived from an EMBL/GenBank/DDBJ whole genome shotgun (WGS) entry which is preliminary data.</text>
</comment>
<accession>A0ABV5PIT1</accession>
<evidence type="ECO:0000313" key="7">
    <source>
        <dbReference type="EMBL" id="MFB9523121.1"/>
    </source>
</evidence>
<evidence type="ECO:0000259" key="6">
    <source>
        <dbReference type="SMART" id="SM00729"/>
    </source>
</evidence>
<evidence type="ECO:0000256" key="1">
    <source>
        <dbReference type="ARBA" id="ARBA00001966"/>
    </source>
</evidence>
<sequence length="425" mass="47858">MSVPIPTVGIRRGILPSGERAVSRAVLVQFSDLLLTEDSTMRDYYRRSYARMRGYYMPQHFMEIPYWIPIVASMLPDEHFRKELMVVDDLDVAHSRLAEAAERDVFFFSALDANVEQLLHLASTGATMVVGGYVDPEVFLGHPHVSFLHDVANLPDFLPGARPRTTLDYRLFDGLQCIPRFSMSSGCSFRCNFCTVPTQVVPADPAGYEAEIAAFAPLDFRLAFIDDKSFGDPAANNWQDLGKVRDIFAALHHGFEGFIIQTPPSLAARPGFLADCRDMGVRYVEFGVETAHDGLLKYLRKPFRTKHLYKASQTIRELGLYVIPNFIMGIPGDDYKGTVQWVREFVDIMPAVNINWLAAHYGNERGHLDLPVETFGDRDQNTVTKSWLDQEEIAAGLGAVQEIYAVTEAYWRDRATYPGEQVSAQ</sequence>
<reference evidence="7 8" key="1">
    <citation type="submission" date="2024-09" db="EMBL/GenBank/DDBJ databases">
        <authorList>
            <person name="Sun Q."/>
            <person name="Mori K."/>
        </authorList>
    </citation>
    <scope>NUCLEOTIDE SEQUENCE [LARGE SCALE GENOMIC DNA]</scope>
    <source>
        <strain evidence="7 8">JCM 4362</strain>
    </source>
</reference>
<keyword evidence="8" id="KW-1185">Reference proteome</keyword>
<dbReference type="InterPro" id="IPR007197">
    <property type="entry name" value="rSAM"/>
</dbReference>
<dbReference type="PANTHER" id="PTHR43409">
    <property type="entry name" value="ANAEROBIC MAGNESIUM-PROTOPORPHYRIN IX MONOMETHYL ESTER CYCLASE-RELATED"/>
    <property type="match status" value="1"/>
</dbReference>
<dbReference type="SUPFAM" id="SSF102114">
    <property type="entry name" value="Radical SAM enzymes"/>
    <property type="match status" value="1"/>
</dbReference>
<dbReference type="InterPro" id="IPR058240">
    <property type="entry name" value="rSAM_sf"/>
</dbReference>
<evidence type="ECO:0000256" key="2">
    <source>
        <dbReference type="ARBA" id="ARBA00022691"/>
    </source>
</evidence>
<evidence type="ECO:0000313" key="8">
    <source>
        <dbReference type="Proteomes" id="UP001589718"/>
    </source>
</evidence>
<dbReference type="EMBL" id="JBHMCR010000016">
    <property type="protein sequence ID" value="MFB9523121.1"/>
    <property type="molecule type" value="Genomic_DNA"/>
</dbReference>
<keyword evidence="3" id="KW-0479">Metal-binding</keyword>
<proteinExistence type="predicted"/>
<keyword evidence="4" id="KW-0408">Iron</keyword>
<gene>
    <name evidence="7" type="ORF">ACFFTU_24550</name>
</gene>
<dbReference type="RefSeq" id="WP_345219783.1">
    <property type="nucleotide sequence ID" value="NZ_BAAAXE010000002.1"/>
</dbReference>
<keyword evidence="5" id="KW-0411">Iron-sulfur</keyword>
<feature type="domain" description="Elp3/MiaA/NifB-like radical SAM core" evidence="6">
    <location>
        <begin position="177"/>
        <end position="377"/>
    </location>
</feature>
<dbReference type="InterPro" id="IPR051198">
    <property type="entry name" value="BchE-like"/>
</dbReference>
<organism evidence="7 8">
    <name type="scientific">Streptomyces cremeus</name>
    <dbReference type="NCBI Taxonomy" id="66881"/>
    <lineage>
        <taxon>Bacteria</taxon>
        <taxon>Bacillati</taxon>
        <taxon>Actinomycetota</taxon>
        <taxon>Actinomycetes</taxon>
        <taxon>Kitasatosporales</taxon>
        <taxon>Streptomycetaceae</taxon>
        <taxon>Streptomyces</taxon>
    </lineage>
</organism>
<dbReference type="SMART" id="SM00729">
    <property type="entry name" value="Elp3"/>
    <property type="match status" value="1"/>
</dbReference>
<evidence type="ECO:0000256" key="4">
    <source>
        <dbReference type="ARBA" id="ARBA00023004"/>
    </source>
</evidence>
<protein>
    <submittedName>
        <fullName evidence="7">Radical SAM protein</fullName>
    </submittedName>
</protein>
<evidence type="ECO:0000256" key="5">
    <source>
        <dbReference type="ARBA" id="ARBA00023014"/>
    </source>
</evidence>
<dbReference type="InterPro" id="IPR006638">
    <property type="entry name" value="Elp3/MiaA/NifB-like_rSAM"/>
</dbReference>
<keyword evidence="2" id="KW-0949">S-adenosyl-L-methionine</keyword>
<evidence type="ECO:0000256" key="3">
    <source>
        <dbReference type="ARBA" id="ARBA00022723"/>
    </source>
</evidence>
<dbReference type="Proteomes" id="UP001589718">
    <property type="component" value="Unassembled WGS sequence"/>
</dbReference>
<dbReference type="SFLD" id="SFLDG01082">
    <property type="entry name" value="B12-binding_domain_containing"/>
    <property type="match status" value="1"/>
</dbReference>
<dbReference type="SFLD" id="SFLDS00029">
    <property type="entry name" value="Radical_SAM"/>
    <property type="match status" value="1"/>
</dbReference>
<name>A0ABV5PIT1_STRCM</name>
<dbReference type="Pfam" id="PF04055">
    <property type="entry name" value="Radical_SAM"/>
    <property type="match status" value="1"/>
</dbReference>